<reference evidence="2 3" key="1">
    <citation type="journal article" date="2019" name="Genome Biol. Evol.">
        <title>Insights into the evolution of the New World diploid cottons (Gossypium, subgenus Houzingenia) based on genome sequencing.</title>
        <authorList>
            <person name="Grover C.E."/>
            <person name="Arick M.A. 2nd"/>
            <person name="Thrash A."/>
            <person name="Conover J.L."/>
            <person name="Sanders W.S."/>
            <person name="Peterson D.G."/>
            <person name="Frelichowski J.E."/>
            <person name="Scheffler J.A."/>
            <person name="Scheffler B.E."/>
            <person name="Wendel J.F."/>
        </authorList>
    </citation>
    <scope>NUCLEOTIDE SEQUENCE [LARGE SCALE GENOMIC DNA]</scope>
    <source>
        <strain evidence="2">1</strain>
        <tissue evidence="2">Leaf</tissue>
    </source>
</reference>
<dbReference type="AlphaFoldDB" id="A0A7J9M3J4"/>
<dbReference type="EMBL" id="JABFAF010000009">
    <property type="protein sequence ID" value="MBA0865613.1"/>
    <property type="molecule type" value="Genomic_DNA"/>
</dbReference>
<protein>
    <submittedName>
        <fullName evidence="2">Uncharacterized protein</fullName>
    </submittedName>
</protein>
<sequence>MKKQMQTLKREIPQDSSLEVEPKPEENTSEYMMVLTE</sequence>
<evidence type="ECO:0000256" key="1">
    <source>
        <dbReference type="SAM" id="MobiDB-lite"/>
    </source>
</evidence>
<feature type="non-terminal residue" evidence="2">
    <location>
        <position position="37"/>
    </location>
</feature>
<proteinExistence type="predicted"/>
<keyword evidence="3" id="KW-1185">Reference proteome</keyword>
<feature type="region of interest" description="Disordered" evidence="1">
    <location>
        <begin position="1"/>
        <end position="37"/>
    </location>
</feature>
<organism evidence="2 3">
    <name type="scientific">Gossypium schwendimanii</name>
    <name type="common">Cotton</name>
    <dbReference type="NCBI Taxonomy" id="34291"/>
    <lineage>
        <taxon>Eukaryota</taxon>
        <taxon>Viridiplantae</taxon>
        <taxon>Streptophyta</taxon>
        <taxon>Embryophyta</taxon>
        <taxon>Tracheophyta</taxon>
        <taxon>Spermatophyta</taxon>
        <taxon>Magnoliopsida</taxon>
        <taxon>eudicotyledons</taxon>
        <taxon>Gunneridae</taxon>
        <taxon>Pentapetalae</taxon>
        <taxon>rosids</taxon>
        <taxon>malvids</taxon>
        <taxon>Malvales</taxon>
        <taxon>Malvaceae</taxon>
        <taxon>Malvoideae</taxon>
        <taxon>Gossypium</taxon>
    </lineage>
</organism>
<gene>
    <name evidence="2" type="ORF">Goshw_013780</name>
</gene>
<comment type="caution">
    <text evidence="2">The sequence shown here is derived from an EMBL/GenBank/DDBJ whole genome shotgun (WGS) entry which is preliminary data.</text>
</comment>
<evidence type="ECO:0000313" key="3">
    <source>
        <dbReference type="Proteomes" id="UP000593576"/>
    </source>
</evidence>
<evidence type="ECO:0000313" key="2">
    <source>
        <dbReference type="EMBL" id="MBA0865613.1"/>
    </source>
</evidence>
<dbReference type="Proteomes" id="UP000593576">
    <property type="component" value="Unassembled WGS sequence"/>
</dbReference>
<accession>A0A7J9M3J4</accession>
<name>A0A7J9M3J4_GOSSC</name>